<keyword evidence="3" id="KW-1185">Reference proteome</keyword>
<name>A0A9N9IAL4_9GLOM</name>
<organism evidence="2 3">
    <name type="scientific">Funneliformis caledonium</name>
    <dbReference type="NCBI Taxonomy" id="1117310"/>
    <lineage>
        <taxon>Eukaryota</taxon>
        <taxon>Fungi</taxon>
        <taxon>Fungi incertae sedis</taxon>
        <taxon>Mucoromycota</taxon>
        <taxon>Glomeromycotina</taxon>
        <taxon>Glomeromycetes</taxon>
        <taxon>Glomerales</taxon>
        <taxon>Glomeraceae</taxon>
        <taxon>Funneliformis</taxon>
    </lineage>
</organism>
<evidence type="ECO:0000256" key="1">
    <source>
        <dbReference type="SAM" id="Phobius"/>
    </source>
</evidence>
<dbReference type="OrthoDB" id="2353529at2759"/>
<proteinExistence type="predicted"/>
<dbReference type="EMBL" id="CAJVPQ010011597">
    <property type="protein sequence ID" value="CAG8727982.1"/>
    <property type="molecule type" value="Genomic_DNA"/>
</dbReference>
<protein>
    <submittedName>
        <fullName evidence="2">368_t:CDS:1</fullName>
    </submittedName>
</protein>
<reference evidence="2" key="1">
    <citation type="submission" date="2021-06" db="EMBL/GenBank/DDBJ databases">
        <authorList>
            <person name="Kallberg Y."/>
            <person name="Tangrot J."/>
            <person name="Rosling A."/>
        </authorList>
    </citation>
    <scope>NUCLEOTIDE SEQUENCE</scope>
    <source>
        <strain evidence="2">UK204</strain>
    </source>
</reference>
<sequence>MSSSLQDVSLAKWQWQDPLTRFFLITIIFIWGYVLELCGEQPDYNPELQYLMSFGSFIVALIVGILAQATLAHMFAYIQGYFLLRRHGIPLEAIMSGEQTPLRVLSACLVIFKQNDVSTKGYKKRKYTKYFQIALYSSTLFVYIASVGAGAYASSKLGTPYVYITTPIKWAQTPTVGKQDSLNNAFISRNFIGAMNMIQFNSLAKWVDKTRGDKREIAFLPVTFTTLKDALVNANLGDTNGIKWRVEMELDNINMQYLAAQ</sequence>
<dbReference type="AlphaFoldDB" id="A0A9N9IAL4"/>
<gene>
    <name evidence="2" type="ORF">FCALED_LOCUS14793</name>
</gene>
<feature type="non-terminal residue" evidence="2">
    <location>
        <position position="261"/>
    </location>
</feature>
<evidence type="ECO:0000313" key="2">
    <source>
        <dbReference type="EMBL" id="CAG8727982.1"/>
    </source>
</evidence>
<keyword evidence="1" id="KW-0812">Transmembrane</keyword>
<feature type="transmembrane region" description="Helical" evidence="1">
    <location>
        <begin position="54"/>
        <end position="78"/>
    </location>
</feature>
<dbReference type="Proteomes" id="UP000789570">
    <property type="component" value="Unassembled WGS sequence"/>
</dbReference>
<comment type="caution">
    <text evidence="2">The sequence shown here is derived from an EMBL/GenBank/DDBJ whole genome shotgun (WGS) entry which is preliminary data.</text>
</comment>
<keyword evidence="1" id="KW-0472">Membrane</keyword>
<keyword evidence="1" id="KW-1133">Transmembrane helix</keyword>
<accession>A0A9N9IAL4</accession>
<feature type="transmembrane region" description="Helical" evidence="1">
    <location>
        <begin position="133"/>
        <end position="153"/>
    </location>
</feature>
<feature type="transmembrane region" description="Helical" evidence="1">
    <location>
        <begin position="18"/>
        <end position="34"/>
    </location>
</feature>
<evidence type="ECO:0000313" key="3">
    <source>
        <dbReference type="Proteomes" id="UP000789570"/>
    </source>
</evidence>